<feature type="transmembrane region" description="Helical" evidence="1">
    <location>
        <begin position="110"/>
        <end position="130"/>
    </location>
</feature>
<keyword evidence="1" id="KW-0472">Membrane</keyword>
<sequence>MSSDEEKYNQTMMYSGIYYISLTSLFCIFPILADFFNGFCEGKFWFPPKYFSLNVVSITAINVLIVMKLPMGFYIQGQVAKLGSMATMAFMSTMVANMLPSLGYMDNKTLVDTVIGFTIPIILVIVDSFMEFNYTGVISHVNLAYTLIAMLLFLLIILISAAIATPSLKQILEARYQATSQRVSRNQRPEDRFNVEKLREYVKIHLILAETCDPQFALASSPLSSTSGLICLLVLLIYIPVAALVLINRS</sequence>
<dbReference type="EMBL" id="OX465083">
    <property type="protein sequence ID" value="CAI9294027.1"/>
    <property type="molecule type" value="Genomic_DNA"/>
</dbReference>
<organism evidence="2 3">
    <name type="scientific">Lactuca saligna</name>
    <name type="common">Willowleaf lettuce</name>
    <dbReference type="NCBI Taxonomy" id="75948"/>
    <lineage>
        <taxon>Eukaryota</taxon>
        <taxon>Viridiplantae</taxon>
        <taxon>Streptophyta</taxon>
        <taxon>Embryophyta</taxon>
        <taxon>Tracheophyta</taxon>
        <taxon>Spermatophyta</taxon>
        <taxon>Magnoliopsida</taxon>
        <taxon>eudicotyledons</taxon>
        <taxon>Gunneridae</taxon>
        <taxon>Pentapetalae</taxon>
        <taxon>asterids</taxon>
        <taxon>campanulids</taxon>
        <taxon>Asterales</taxon>
        <taxon>Asteraceae</taxon>
        <taxon>Cichorioideae</taxon>
        <taxon>Cichorieae</taxon>
        <taxon>Lactucinae</taxon>
        <taxon>Lactuca</taxon>
    </lineage>
</organism>
<keyword evidence="1" id="KW-0812">Transmembrane</keyword>
<feature type="transmembrane region" description="Helical" evidence="1">
    <location>
        <begin position="12"/>
        <end position="33"/>
    </location>
</feature>
<dbReference type="AlphaFoldDB" id="A0AA36EFS9"/>
<dbReference type="Proteomes" id="UP001177003">
    <property type="component" value="Chromosome 7"/>
</dbReference>
<feature type="transmembrane region" description="Helical" evidence="1">
    <location>
        <begin position="82"/>
        <end position="104"/>
    </location>
</feature>
<proteinExistence type="predicted"/>
<gene>
    <name evidence="2" type="ORF">LSALG_LOCUS33021</name>
</gene>
<feature type="transmembrane region" description="Helical" evidence="1">
    <location>
        <begin position="142"/>
        <end position="164"/>
    </location>
</feature>
<reference evidence="2" key="1">
    <citation type="submission" date="2023-04" db="EMBL/GenBank/DDBJ databases">
        <authorList>
            <person name="Vijverberg K."/>
            <person name="Xiong W."/>
            <person name="Schranz E."/>
        </authorList>
    </citation>
    <scope>NUCLEOTIDE SEQUENCE</scope>
</reference>
<evidence type="ECO:0000313" key="2">
    <source>
        <dbReference type="EMBL" id="CAI9294027.1"/>
    </source>
</evidence>
<evidence type="ECO:0000313" key="3">
    <source>
        <dbReference type="Proteomes" id="UP001177003"/>
    </source>
</evidence>
<dbReference type="PANTHER" id="PTHR35307:SF8">
    <property type="entry name" value="GUSTATORY RECEPTOR"/>
    <property type="match status" value="1"/>
</dbReference>
<name>A0AA36EFS9_LACSI</name>
<protein>
    <submittedName>
        <fullName evidence="2">Uncharacterized protein</fullName>
    </submittedName>
</protein>
<feature type="transmembrane region" description="Helical" evidence="1">
    <location>
        <begin position="227"/>
        <end position="247"/>
    </location>
</feature>
<dbReference type="PANTHER" id="PTHR35307">
    <property type="entry name" value="PROTEIN, PUTATIVE-RELATED"/>
    <property type="match status" value="1"/>
</dbReference>
<accession>A0AA36EFS9</accession>
<keyword evidence="3" id="KW-1185">Reference proteome</keyword>
<keyword evidence="1" id="KW-1133">Transmembrane helix</keyword>
<feature type="transmembrane region" description="Helical" evidence="1">
    <location>
        <begin position="53"/>
        <end position="75"/>
    </location>
</feature>
<evidence type="ECO:0000256" key="1">
    <source>
        <dbReference type="SAM" id="Phobius"/>
    </source>
</evidence>